<protein>
    <submittedName>
        <fullName evidence="2">Uncharacterized protein</fullName>
    </submittedName>
</protein>
<reference evidence="2" key="2">
    <citation type="submission" date="2009-01" db="EMBL/GenBank/DDBJ databases">
        <authorList>
            <consortium name="US DOE Joint Genome Institute (JGI-PGF)"/>
            <person name="Lucas S."/>
            <person name="Copeland A."/>
            <person name="Lapidus A."/>
            <person name="Glavina del Rio T."/>
            <person name="Dalin E."/>
            <person name="Tice H."/>
            <person name="Bruce D."/>
            <person name="Goodwin L."/>
            <person name="Pitluck S."/>
            <person name="LaButti K.M."/>
            <person name="Lowry S."/>
            <person name="Sun H."/>
            <person name="Larimer F."/>
            <person name="Land M.L."/>
            <person name="Hauser L."/>
            <person name="Kjelleberg S."/>
            <person name="Cook A."/>
            <person name="Knepper T.P."/>
            <person name="Fischer K."/>
            <person name="Schleheck D."/>
            <person name="Richardson P."/>
        </authorList>
    </citation>
    <scope>NUCLEOTIDE SEQUENCE</scope>
    <source>
        <strain evidence="2">KF-1</strain>
    </source>
</reference>
<comment type="caution">
    <text evidence="2">The sequence shown here is derived from an EMBL/GenBank/DDBJ whole genome shotgun (WGS) entry which is preliminary data.</text>
</comment>
<keyword evidence="1" id="KW-0812">Transmembrane</keyword>
<accession>B7X118</accession>
<dbReference type="EMBL" id="AAUJ02000001">
    <property type="protein sequence ID" value="EED68349.1"/>
    <property type="molecule type" value="Genomic_DNA"/>
</dbReference>
<evidence type="ECO:0000313" key="3">
    <source>
        <dbReference type="EMBL" id="EED68412.1"/>
    </source>
</evidence>
<evidence type="ECO:0000313" key="2">
    <source>
        <dbReference type="EMBL" id="EED68349.1"/>
    </source>
</evidence>
<keyword evidence="1" id="KW-0472">Membrane</keyword>
<feature type="transmembrane region" description="Helical" evidence="1">
    <location>
        <begin position="45"/>
        <end position="65"/>
    </location>
</feature>
<name>B7X118_COMTK</name>
<dbReference type="Proteomes" id="UP000003039">
    <property type="component" value="Unassembled WGS sequence"/>
</dbReference>
<organism evidence="2 4">
    <name type="scientific">Comamonas testosteroni (strain DSM 14576 / KF-1)</name>
    <name type="common">Pseudomonas testosteroni</name>
    <dbReference type="NCBI Taxonomy" id="399795"/>
    <lineage>
        <taxon>Bacteria</taxon>
        <taxon>Pseudomonadati</taxon>
        <taxon>Pseudomonadota</taxon>
        <taxon>Betaproteobacteria</taxon>
        <taxon>Burkholderiales</taxon>
        <taxon>Comamonadaceae</taxon>
        <taxon>Comamonas</taxon>
    </lineage>
</organism>
<keyword evidence="1" id="KW-1133">Transmembrane helix</keyword>
<evidence type="ECO:0000256" key="1">
    <source>
        <dbReference type="SAM" id="Phobius"/>
    </source>
</evidence>
<evidence type="ECO:0000313" key="4">
    <source>
        <dbReference type="Proteomes" id="UP000003039"/>
    </source>
</evidence>
<dbReference type="EMBL" id="AAUJ02000001">
    <property type="protein sequence ID" value="EED68412.1"/>
    <property type="molecule type" value="Genomic_DNA"/>
</dbReference>
<dbReference type="RefSeq" id="WP_003056740.1">
    <property type="nucleotide sequence ID" value="NZ_AAUJ02000001.1"/>
</dbReference>
<proteinExistence type="predicted"/>
<reference evidence="2 4" key="1">
    <citation type="journal article" date="2004" name="Appl. Environ. Microbiol.">
        <title>Mineralization of individual congeners of linear alkylbenzenesulfonate by defined pairs of heterotrophic bacteria.</title>
        <authorList>
            <person name="Schleheck D."/>
            <person name="Knepper T.P."/>
            <person name="Fischer K."/>
            <person name="Cook A.M."/>
        </authorList>
    </citation>
    <scope>NUCLEOTIDE SEQUENCE [LARGE SCALE GENOMIC DNA]</scope>
    <source>
        <strain evidence="4">DSM 14576 / KF-1</strain>
        <strain evidence="2">KF-1</strain>
    </source>
</reference>
<sequence>MNVKRMAKAVAVFGLWPLAVAIIILEWMHYPVMRPISDWLGEFGGLWAALQGIGIPASIFMALYLPERQKKKDDLARLVAHRNIAFFVERFVRKAIAPTIVEGSALKQEWAEGYNACINELDRLNRSEIYPPRLIEKFVDLASHAKQMVFLIKQQSFSDNDKDWARRINENLTGNIAAIDEYLRSQPLIFDKENIAHI</sequence>
<dbReference type="AlphaFoldDB" id="B7X118"/>
<gene>
    <name evidence="2" type="ORF">CtesDRAFT_PD3296</name>
    <name evidence="3" type="ORF">CtesDRAFT_PD3359</name>
</gene>